<gene>
    <name evidence="9" type="ORF">MSZNOR_1885</name>
</gene>
<proteinExistence type="inferred from homology"/>
<dbReference type="Proteomes" id="UP001162030">
    <property type="component" value="Chromosome"/>
</dbReference>
<protein>
    <submittedName>
        <fullName evidence="9">Integrase</fullName>
    </submittedName>
</protein>
<comment type="similarity">
    <text evidence="1">Belongs to the 'phage' integrase family.</text>
</comment>
<dbReference type="Pfam" id="PF00589">
    <property type="entry name" value="Phage_integrase"/>
    <property type="match status" value="1"/>
</dbReference>
<dbReference type="InterPro" id="IPR044068">
    <property type="entry name" value="CB"/>
</dbReference>
<feature type="domain" description="Tyr recombinase" evidence="7">
    <location>
        <begin position="115"/>
        <end position="270"/>
    </location>
</feature>
<evidence type="ECO:0000256" key="6">
    <source>
        <dbReference type="SAM" id="MobiDB-lite"/>
    </source>
</evidence>
<evidence type="ECO:0000256" key="5">
    <source>
        <dbReference type="PROSITE-ProRule" id="PRU01248"/>
    </source>
</evidence>
<dbReference type="PANTHER" id="PTHR30349:SF64">
    <property type="entry name" value="PROPHAGE INTEGRASE INTD-RELATED"/>
    <property type="match status" value="1"/>
</dbReference>
<evidence type="ECO:0000313" key="10">
    <source>
        <dbReference type="Proteomes" id="UP001162030"/>
    </source>
</evidence>
<accession>A0ABN8X4I4</accession>
<dbReference type="InterPro" id="IPR050090">
    <property type="entry name" value="Tyrosine_recombinase_XerCD"/>
</dbReference>
<dbReference type="CDD" id="cd01189">
    <property type="entry name" value="INT_ICEBs1_C_like"/>
    <property type="match status" value="1"/>
</dbReference>
<dbReference type="PROSITE" id="PS51900">
    <property type="entry name" value="CB"/>
    <property type="match status" value="1"/>
</dbReference>
<evidence type="ECO:0000256" key="3">
    <source>
        <dbReference type="ARBA" id="ARBA00023125"/>
    </source>
</evidence>
<reference evidence="9 10" key="1">
    <citation type="submission" date="2023-03" db="EMBL/GenBank/DDBJ databases">
        <authorList>
            <person name="Pearce D."/>
        </authorList>
    </citation>
    <scope>NUCLEOTIDE SEQUENCE [LARGE SCALE GENOMIC DNA]</scope>
    <source>
        <strain evidence="9">Msz</strain>
    </source>
</reference>
<name>A0ABN8X4I4_9GAMM</name>
<sequence length="270" mass="31271">MERNLTWTDRRSPGEGSGLRTEHNSFWVNNHTGRDTYRDYDSAIRHHLKPVFGNIPLRELSTRQIRKWIAGLVISAKRINNILIPLRGMLAEAYADGIIERNPMDRIRNLAVPTEEPDPFTPEEIHAILAACTDPQHRNLFQFAFWTGLRTSEMIALEWKDIDWRRGVVRVMRASVRKRIKGAKIRAGERDVLLLSPALEALNAQRPYTELRHGRVFHNPRTGEPWETDGQIRKTAWTHILRQAGVRYRNPYQTRHTFASTLLSAGENPM</sequence>
<keyword evidence="3 5" id="KW-0238">DNA-binding</keyword>
<dbReference type="InterPro" id="IPR010998">
    <property type="entry name" value="Integrase_recombinase_N"/>
</dbReference>
<dbReference type="InterPro" id="IPR011010">
    <property type="entry name" value="DNA_brk_join_enz"/>
</dbReference>
<dbReference type="RefSeq" id="WP_317963898.1">
    <property type="nucleotide sequence ID" value="NZ_OX458333.1"/>
</dbReference>
<evidence type="ECO:0000256" key="1">
    <source>
        <dbReference type="ARBA" id="ARBA00008857"/>
    </source>
</evidence>
<dbReference type="InterPro" id="IPR002104">
    <property type="entry name" value="Integrase_catalytic"/>
</dbReference>
<evidence type="ECO:0000313" key="9">
    <source>
        <dbReference type="EMBL" id="CAI8817028.1"/>
    </source>
</evidence>
<dbReference type="EMBL" id="OX458333">
    <property type="protein sequence ID" value="CAI8817028.1"/>
    <property type="molecule type" value="Genomic_DNA"/>
</dbReference>
<keyword evidence="10" id="KW-1185">Reference proteome</keyword>
<dbReference type="Gene3D" id="1.10.150.130">
    <property type="match status" value="1"/>
</dbReference>
<evidence type="ECO:0000259" key="8">
    <source>
        <dbReference type="PROSITE" id="PS51900"/>
    </source>
</evidence>
<evidence type="ECO:0000256" key="4">
    <source>
        <dbReference type="ARBA" id="ARBA00023172"/>
    </source>
</evidence>
<keyword evidence="2" id="KW-0229">DNA integration</keyword>
<dbReference type="InterPro" id="IPR013762">
    <property type="entry name" value="Integrase-like_cat_sf"/>
</dbReference>
<evidence type="ECO:0000256" key="2">
    <source>
        <dbReference type="ARBA" id="ARBA00022908"/>
    </source>
</evidence>
<dbReference type="Gene3D" id="1.10.443.10">
    <property type="entry name" value="Intergrase catalytic core"/>
    <property type="match status" value="1"/>
</dbReference>
<dbReference type="InterPro" id="IPR004107">
    <property type="entry name" value="Integrase_SAM-like_N"/>
</dbReference>
<dbReference type="Pfam" id="PF14659">
    <property type="entry name" value="Phage_int_SAM_3"/>
    <property type="match status" value="1"/>
</dbReference>
<feature type="compositionally biased region" description="Basic and acidic residues" evidence="6">
    <location>
        <begin position="1"/>
        <end position="13"/>
    </location>
</feature>
<organism evidence="9 10">
    <name type="scientific">Methylocaldum szegediense</name>
    <dbReference type="NCBI Taxonomy" id="73780"/>
    <lineage>
        <taxon>Bacteria</taxon>
        <taxon>Pseudomonadati</taxon>
        <taxon>Pseudomonadota</taxon>
        <taxon>Gammaproteobacteria</taxon>
        <taxon>Methylococcales</taxon>
        <taxon>Methylococcaceae</taxon>
        <taxon>Methylocaldum</taxon>
    </lineage>
</organism>
<dbReference type="PROSITE" id="PS51898">
    <property type="entry name" value="TYR_RECOMBINASE"/>
    <property type="match status" value="1"/>
</dbReference>
<dbReference type="SUPFAM" id="SSF56349">
    <property type="entry name" value="DNA breaking-rejoining enzymes"/>
    <property type="match status" value="1"/>
</dbReference>
<keyword evidence="4" id="KW-0233">DNA recombination</keyword>
<dbReference type="PANTHER" id="PTHR30349">
    <property type="entry name" value="PHAGE INTEGRASE-RELATED"/>
    <property type="match status" value="1"/>
</dbReference>
<feature type="region of interest" description="Disordered" evidence="6">
    <location>
        <begin position="1"/>
        <end position="23"/>
    </location>
</feature>
<evidence type="ECO:0000259" key="7">
    <source>
        <dbReference type="PROSITE" id="PS51898"/>
    </source>
</evidence>
<feature type="domain" description="Core-binding (CB)" evidence="8">
    <location>
        <begin position="22"/>
        <end position="94"/>
    </location>
</feature>